<keyword evidence="11" id="KW-1185">Reference proteome</keyword>
<evidence type="ECO:0000313" key="11">
    <source>
        <dbReference type="Proteomes" id="UP001232245"/>
    </source>
</evidence>
<evidence type="ECO:0000256" key="7">
    <source>
        <dbReference type="ARBA" id="ARBA00023288"/>
    </source>
</evidence>
<keyword evidence="7" id="KW-0449">Lipoprotein</keyword>
<dbReference type="NCBIfam" id="TIGR02887">
    <property type="entry name" value="spore_ger_x_C"/>
    <property type="match status" value="1"/>
</dbReference>
<protein>
    <submittedName>
        <fullName evidence="10">Ger(X)C family germination protein</fullName>
    </submittedName>
</protein>
<dbReference type="Gene3D" id="3.30.300.210">
    <property type="entry name" value="Nutrient germinant receptor protein C, domain 3"/>
    <property type="match status" value="1"/>
</dbReference>
<name>A0ABT9YWL3_9BACI</name>
<evidence type="ECO:0000256" key="4">
    <source>
        <dbReference type="ARBA" id="ARBA00022729"/>
    </source>
</evidence>
<evidence type="ECO:0000313" key="10">
    <source>
        <dbReference type="EMBL" id="MDQ0224386.1"/>
    </source>
</evidence>
<comment type="similarity">
    <text evidence="2">Belongs to the GerABKC lipoprotein family.</text>
</comment>
<sequence>MRGPIRQSSKWFLILSVFVLLAGCWDRKEIEERATILGLAIDLAEEDEESPAITHPEHEEMPTSNLGKVKVTAQLAVPGQIPLGPSQGDSGSSSQDKVWIVEGIGNTIDDAMQALQQQLAFQVFFGQLQVIILSEDVAKKGVEHINEYLRRRPEIRRTAWMAVNEKDAAKTMKAAPKLERIPAIYLSTVFEEAVKMGKFPDDDLGGFWVDLSNKGQDAFLPFITVKGKENIEISGIAYFSDSKMVGKTKPYQIAYFNGLTGKNPGGSVAIVKLDEEKSVMFQSTKRKADYEAKLKNGKPVFKVNVEVTGVIREKNTNKIKLDDHQTIRKIETIAGELFKKEYVALIKETQEKRSDIFGFGEYVRGDLSTYWDENIKTTDKWKEIYKDLKVEVSAKVKIDRVGMKAS</sequence>
<keyword evidence="4" id="KW-0732">Signal</keyword>
<dbReference type="RefSeq" id="WP_174880014.1">
    <property type="nucleotide sequence ID" value="NZ_CADEPK010000086.1"/>
</dbReference>
<dbReference type="InterPro" id="IPR038501">
    <property type="entry name" value="Spore_GerAC_C_sf"/>
</dbReference>
<dbReference type="InterPro" id="IPR057336">
    <property type="entry name" value="GerAC_N"/>
</dbReference>
<dbReference type="InterPro" id="IPR008844">
    <property type="entry name" value="Spore_GerAC-like"/>
</dbReference>
<keyword evidence="3" id="KW-0309">Germination</keyword>
<evidence type="ECO:0000256" key="2">
    <source>
        <dbReference type="ARBA" id="ARBA00007886"/>
    </source>
</evidence>
<feature type="domain" description="Spore germination protein N-terminal" evidence="9">
    <location>
        <begin position="26"/>
        <end position="225"/>
    </location>
</feature>
<comment type="subcellular location">
    <subcellularLocation>
        <location evidence="1">Membrane</location>
        <topology evidence="1">Lipid-anchor</topology>
    </subcellularLocation>
</comment>
<comment type="caution">
    <text evidence="10">The sequence shown here is derived from an EMBL/GenBank/DDBJ whole genome shotgun (WGS) entry which is preliminary data.</text>
</comment>
<evidence type="ECO:0000256" key="3">
    <source>
        <dbReference type="ARBA" id="ARBA00022544"/>
    </source>
</evidence>
<proteinExistence type="inferred from homology"/>
<accession>A0ABT9YWL3</accession>
<dbReference type="PROSITE" id="PS51257">
    <property type="entry name" value="PROKAR_LIPOPROTEIN"/>
    <property type="match status" value="1"/>
</dbReference>
<dbReference type="Proteomes" id="UP001232245">
    <property type="component" value="Unassembled WGS sequence"/>
</dbReference>
<gene>
    <name evidence="10" type="ORF">J2S02_000708</name>
</gene>
<dbReference type="Pfam" id="PF25198">
    <property type="entry name" value="Spore_GerAC_N"/>
    <property type="match status" value="1"/>
</dbReference>
<evidence type="ECO:0000256" key="5">
    <source>
        <dbReference type="ARBA" id="ARBA00023136"/>
    </source>
</evidence>
<dbReference type="InterPro" id="IPR046953">
    <property type="entry name" value="Spore_GerAC-like_C"/>
</dbReference>
<evidence type="ECO:0000259" key="8">
    <source>
        <dbReference type="Pfam" id="PF05504"/>
    </source>
</evidence>
<keyword evidence="6" id="KW-0564">Palmitate</keyword>
<organism evidence="10 11">
    <name type="scientific">Metabacillus niabensis</name>
    <dbReference type="NCBI Taxonomy" id="324854"/>
    <lineage>
        <taxon>Bacteria</taxon>
        <taxon>Bacillati</taxon>
        <taxon>Bacillota</taxon>
        <taxon>Bacilli</taxon>
        <taxon>Bacillales</taxon>
        <taxon>Bacillaceae</taxon>
        <taxon>Metabacillus</taxon>
    </lineage>
</organism>
<dbReference type="PANTHER" id="PTHR35789:SF1">
    <property type="entry name" value="SPORE GERMINATION PROTEIN B3"/>
    <property type="match status" value="1"/>
</dbReference>
<dbReference type="Pfam" id="PF05504">
    <property type="entry name" value="Spore_GerAC"/>
    <property type="match status" value="1"/>
</dbReference>
<evidence type="ECO:0000259" key="9">
    <source>
        <dbReference type="Pfam" id="PF25198"/>
    </source>
</evidence>
<keyword evidence="5" id="KW-0472">Membrane</keyword>
<dbReference type="EMBL" id="JAUSTZ010000001">
    <property type="protein sequence ID" value="MDQ0224386.1"/>
    <property type="molecule type" value="Genomic_DNA"/>
</dbReference>
<evidence type="ECO:0000256" key="6">
    <source>
        <dbReference type="ARBA" id="ARBA00023139"/>
    </source>
</evidence>
<evidence type="ECO:0000256" key="1">
    <source>
        <dbReference type="ARBA" id="ARBA00004635"/>
    </source>
</evidence>
<feature type="domain" description="Spore germination GerAC-like C-terminal" evidence="8">
    <location>
        <begin position="234"/>
        <end position="402"/>
    </location>
</feature>
<dbReference type="PANTHER" id="PTHR35789">
    <property type="entry name" value="SPORE GERMINATION PROTEIN B3"/>
    <property type="match status" value="1"/>
</dbReference>
<reference evidence="10 11" key="1">
    <citation type="submission" date="2023-07" db="EMBL/GenBank/DDBJ databases">
        <title>Genomic Encyclopedia of Type Strains, Phase IV (KMG-IV): sequencing the most valuable type-strain genomes for metagenomic binning, comparative biology and taxonomic classification.</title>
        <authorList>
            <person name="Goeker M."/>
        </authorList>
    </citation>
    <scope>NUCLEOTIDE SEQUENCE [LARGE SCALE GENOMIC DNA]</scope>
    <source>
        <strain evidence="10 11">DSM 17723</strain>
    </source>
</reference>